<evidence type="ECO:0000313" key="4">
    <source>
        <dbReference type="EMBL" id="TDG21547.1"/>
    </source>
</evidence>
<feature type="domain" description="DUF1254" evidence="3">
    <location>
        <begin position="88"/>
        <end position="207"/>
    </location>
</feature>
<dbReference type="Pfam" id="PF06863">
    <property type="entry name" value="DUF1254"/>
    <property type="match status" value="1"/>
</dbReference>
<feature type="chain" id="PRO_5020267343" evidence="1">
    <location>
        <begin position="22"/>
        <end position="455"/>
    </location>
</feature>
<dbReference type="OrthoDB" id="272779at2"/>
<accession>A0A4R5M797</accession>
<reference evidence="4 5" key="1">
    <citation type="submission" date="2019-03" db="EMBL/GenBank/DDBJ databases">
        <title>Paraburkholderia sp. 4M-K11, isolated from subtropical forest soil.</title>
        <authorList>
            <person name="Gao Z.-H."/>
            <person name="Qiu L.-H."/>
        </authorList>
    </citation>
    <scope>NUCLEOTIDE SEQUENCE [LARGE SCALE GENOMIC DNA]</scope>
    <source>
        <strain evidence="4 5">4M-K11</strain>
    </source>
</reference>
<organism evidence="4 5">
    <name type="scientific">Paraburkholderia silviterrae</name>
    <dbReference type="NCBI Taxonomy" id="2528715"/>
    <lineage>
        <taxon>Bacteria</taxon>
        <taxon>Pseudomonadati</taxon>
        <taxon>Pseudomonadota</taxon>
        <taxon>Betaproteobacteria</taxon>
        <taxon>Burkholderiales</taxon>
        <taxon>Burkholderiaceae</taxon>
        <taxon>Paraburkholderia</taxon>
    </lineage>
</organism>
<comment type="caution">
    <text evidence="4">The sequence shown here is derived from an EMBL/GenBank/DDBJ whole genome shotgun (WGS) entry which is preliminary data.</text>
</comment>
<evidence type="ECO:0000313" key="5">
    <source>
        <dbReference type="Proteomes" id="UP000295722"/>
    </source>
</evidence>
<dbReference type="Pfam" id="PF06742">
    <property type="entry name" value="DUF1214"/>
    <property type="match status" value="1"/>
</dbReference>
<sequence>MRRNAFGMPAAALCAASFVIGLGGCQGVTQTAAAPGPGALAQQPARAVSDADITDAWFYLLGRLAVLRQQQLDFERDGFHWNEVVHRKPGGVEWANPNLDVVYSEAWISVGDNNCVLLDLPRIEGRYYTWQMLDGWGETILNINERTFPQHPYGRYALCLSGSHVDIPADALRVDLRVRTVRALARIEMGERPEKAVQLQHEIKLTPIGTPNPEAMIRVPLFTNAKLPRAEAFDYAPAILAGAPDGNPGMDEVRSKVRAVTALVQSGEAGRQRVDDVIGQTALPMFAQRVRTLGPVGNGWIRPAVCGTYGSDYASRSIVDLVGIWANTAAEVTYFGMTHLDGGATYLQTFPKGALPQSTAHYFWSVAAVDAVHYKVLPNPLGRYALNRATNPQTNPDGSLTLAFGPHKPDGVSESNWLPTRAGERYTLTWRLYGALPTATGATYYPPPLIDVARQ</sequence>
<dbReference type="PANTHER" id="PTHR36509">
    <property type="entry name" value="BLL3101 PROTEIN"/>
    <property type="match status" value="1"/>
</dbReference>
<evidence type="ECO:0000259" key="2">
    <source>
        <dbReference type="Pfam" id="PF06742"/>
    </source>
</evidence>
<dbReference type="Gene3D" id="2.60.40.1610">
    <property type="entry name" value="Domain of unknown function DUF1254"/>
    <property type="match status" value="1"/>
</dbReference>
<feature type="domain" description="DUF1214" evidence="2">
    <location>
        <begin position="339"/>
        <end position="435"/>
    </location>
</feature>
<feature type="signal peptide" evidence="1">
    <location>
        <begin position="1"/>
        <end position="21"/>
    </location>
</feature>
<protein>
    <submittedName>
        <fullName evidence="4">DUF1254 domain-containing protein</fullName>
    </submittedName>
</protein>
<dbReference type="Proteomes" id="UP000295722">
    <property type="component" value="Unassembled WGS sequence"/>
</dbReference>
<dbReference type="PANTHER" id="PTHR36509:SF2">
    <property type="entry name" value="BLL3101 PROTEIN"/>
    <property type="match status" value="1"/>
</dbReference>
<dbReference type="InterPro" id="IPR037050">
    <property type="entry name" value="DUF1254_sf"/>
</dbReference>
<gene>
    <name evidence="4" type="ORF">EYW47_22045</name>
</gene>
<dbReference type="InterPro" id="IPR010621">
    <property type="entry name" value="DUF1214"/>
</dbReference>
<dbReference type="InterPro" id="IPR037049">
    <property type="entry name" value="DUF1214_C_sf"/>
</dbReference>
<dbReference type="PROSITE" id="PS51257">
    <property type="entry name" value="PROKAR_LIPOPROTEIN"/>
    <property type="match status" value="1"/>
</dbReference>
<dbReference type="RefSeq" id="WP_133196949.1">
    <property type="nucleotide sequence ID" value="NZ_JBHUCW010000033.1"/>
</dbReference>
<keyword evidence="5" id="KW-1185">Reference proteome</keyword>
<name>A0A4R5M797_9BURK</name>
<proteinExistence type="predicted"/>
<dbReference type="EMBL" id="SMRP01000011">
    <property type="protein sequence ID" value="TDG21547.1"/>
    <property type="molecule type" value="Genomic_DNA"/>
</dbReference>
<evidence type="ECO:0000259" key="3">
    <source>
        <dbReference type="Pfam" id="PF06863"/>
    </source>
</evidence>
<dbReference type="Gene3D" id="2.60.120.600">
    <property type="entry name" value="Domain of unknown function DUF1214, C-terminal domain"/>
    <property type="match status" value="1"/>
</dbReference>
<dbReference type="SUPFAM" id="SSF160935">
    <property type="entry name" value="VPA0735-like"/>
    <property type="match status" value="1"/>
</dbReference>
<dbReference type="AlphaFoldDB" id="A0A4R5M797"/>
<keyword evidence="1" id="KW-0732">Signal</keyword>
<evidence type="ECO:0000256" key="1">
    <source>
        <dbReference type="SAM" id="SignalP"/>
    </source>
</evidence>
<dbReference type="InterPro" id="IPR010679">
    <property type="entry name" value="DUF1254"/>
</dbReference>